<keyword evidence="9" id="KW-1185">Reference proteome</keyword>
<dbReference type="InterPro" id="IPR052304">
    <property type="entry name" value="PTTG1IP"/>
</dbReference>
<reference evidence="8" key="2">
    <citation type="submission" date="2025-09" db="UniProtKB">
        <authorList>
            <consortium name="Ensembl"/>
        </authorList>
    </citation>
    <scope>IDENTIFICATION</scope>
</reference>
<organism evidence="8 9">
    <name type="scientific">Anser brachyrhynchus</name>
    <name type="common">Pink-footed goose</name>
    <dbReference type="NCBI Taxonomy" id="132585"/>
    <lineage>
        <taxon>Eukaryota</taxon>
        <taxon>Metazoa</taxon>
        <taxon>Chordata</taxon>
        <taxon>Craniata</taxon>
        <taxon>Vertebrata</taxon>
        <taxon>Euteleostomi</taxon>
        <taxon>Archelosauria</taxon>
        <taxon>Archosauria</taxon>
        <taxon>Dinosauria</taxon>
        <taxon>Saurischia</taxon>
        <taxon>Theropoda</taxon>
        <taxon>Coelurosauria</taxon>
        <taxon>Aves</taxon>
        <taxon>Neognathae</taxon>
        <taxon>Galloanserae</taxon>
        <taxon>Anseriformes</taxon>
        <taxon>Anatidae</taxon>
        <taxon>Anserinae</taxon>
        <taxon>Anser</taxon>
    </lineage>
</organism>
<keyword evidence="5 7" id="KW-0472">Membrane</keyword>
<evidence type="ECO:0000313" key="8">
    <source>
        <dbReference type="Ensembl" id="ENSABRP00000020628.1"/>
    </source>
</evidence>
<keyword evidence="4 7" id="KW-1133">Transmembrane helix</keyword>
<accession>A0A8B9CL00</accession>
<feature type="transmembrane region" description="Helical" evidence="7">
    <location>
        <begin position="80"/>
        <end position="109"/>
    </location>
</feature>
<dbReference type="GO" id="GO:0005634">
    <property type="term" value="C:nucleus"/>
    <property type="evidence" value="ECO:0007669"/>
    <property type="project" value="TreeGrafter"/>
</dbReference>
<dbReference type="GO" id="GO:0006606">
    <property type="term" value="P:protein import into nucleus"/>
    <property type="evidence" value="ECO:0007669"/>
    <property type="project" value="TreeGrafter"/>
</dbReference>
<dbReference type="AlphaFoldDB" id="A0A8B9CL00"/>
<proteinExistence type="predicted"/>
<evidence type="ECO:0000256" key="3">
    <source>
        <dbReference type="ARBA" id="ARBA00022729"/>
    </source>
</evidence>
<name>A0A8B9CL00_9AVES</name>
<protein>
    <submittedName>
        <fullName evidence="8">PTTG1 interacting protein</fullName>
    </submittedName>
</protein>
<evidence type="ECO:0000256" key="2">
    <source>
        <dbReference type="ARBA" id="ARBA00022692"/>
    </source>
</evidence>
<dbReference type="GO" id="GO:0005737">
    <property type="term" value="C:cytoplasm"/>
    <property type="evidence" value="ECO:0007669"/>
    <property type="project" value="TreeGrafter"/>
</dbReference>
<evidence type="ECO:0000256" key="7">
    <source>
        <dbReference type="SAM" id="Phobius"/>
    </source>
</evidence>
<evidence type="ECO:0000256" key="5">
    <source>
        <dbReference type="ARBA" id="ARBA00023136"/>
    </source>
</evidence>
<dbReference type="GeneTree" id="ENSGT00390000004977"/>
<dbReference type="Ensembl" id="ENSABRT00000029018.1">
    <property type="protein sequence ID" value="ENSABRP00000020628.1"/>
    <property type="gene ID" value="ENSABRG00000017558.1"/>
</dbReference>
<keyword evidence="3" id="KW-0732">Signal</keyword>
<sequence length="151" mass="16722">MLCKLLAGCHLFSQIPGEMPHVGMRCGAGCLSHTKKEAQSALGLGCGSAPRNNACLAFPQALLHASSLYLFLHPAVNFEALIIAMSVVGGMILIMLGVCCCCCSMGCSARERERRRVRQEERRAEMKSRHDEIRRKYGLFKEENPYAKFDN</sequence>
<gene>
    <name evidence="8" type="primary">PTTG1IP</name>
</gene>
<comment type="subcellular location">
    <subcellularLocation>
        <location evidence="1">Membrane</location>
        <topology evidence="1">Single-pass type I membrane protein</topology>
    </subcellularLocation>
</comment>
<evidence type="ECO:0000313" key="9">
    <source>
        <dbReference type="Proteomes" id="UP000694426"/>
    </source>
</evidence>
<dbReference type="PANTHER" id="PTHR15191">
    <property type="entry name" value="PROTEIN CBG20567"/>
    <property type="match status" value="1"/>
</dbReference>
<keyword evidence="6" id="KW-0175">Coiled coil</keyword>
<keyword evidence="2 7" id="KW-0812">Transmembrane</keyword>
<dbReference type="PANTHER" id="PTHR15191:SF14">
    <property type="entry name" value="PITUITARY TUMOR-TRANSFORMING GENE 1 PROTEIN-INTERACTING PROTEIN"/>
    <property type="match status" value="1"/>
</dbReference>
<evidence type="ECO:0000256" key="4">
    <source>
        <dbReference type="ARBA" id="ARBA00022989"/>
    </source>
</evidence>
<evidence type="ECO:0000256" key="1">
    <source>
        <dbReference type="ARBA" id="ARBA00004479"/>
    </source>
</evidence>
<dbReference type="Proteomes" id="UP000694426">
    <property type="component" value="Unplaced"/>
</dbReference>
<dbReference type="GO" id="GO:0016020">
    <property type="term" value="C:membrane"/>
    <property type="evidence" value="ECO:0007669"/>
    <property type="project" value="UniProtKB-SubCell"/>
</dbReference>
<reference evidence="8" key="1">
    <citation type="submission" date="2025-08" db="UniProtKB">
        <authorList>
            <consortium name="Ensembl"/>
        </authorList>
    </citation>
    <scope>IDENTIFICATION</scope>
</reference>
<evidence type="ECO:0000256" key="6">
    <source>
        <dbReference type="SAM" id="Coils"/>
    </source>
</evidence>
<feature type="coiled-coil region" evidence="6">
    <location>
        <begin position="109"/>
        <end position="136"/>
    </location>
</feature>